<evidence type="ECO:0000313" key="2">
    <source>
        <dbReference type="EMBL" id="OGY34654.1"/>
    </source>
</evidence>
<accession>A0A1G1X3V9</accession>
<evidence type="ECO:0000256" key="1">
    <source>
        <dbReference type="SAM" id="Phobius"/>
    </source>
</evidence>
<reference evidence="2 3" key="1">
    <citation type="journal article" date="2016" name="Nat. Commun.">
        <title>Thousands of microbial genomes shed light on interconnected biogeochemical processes in an aquifer system.</title>
        <authorList>
            <person name="Anantharaman K."/>
            <person name="Brown C.T."/>
            <person name="Hug L.A."/>
            <person name="Sharon I."/>
            <person name="Castelle C.J."/>
            <person name="Probst A.J."/>
            <person name="Thomas B.C."/>
            <person name="Singh A."/>
            <person name="Wilkins M.J."/>
            <person name="Karaoz U."/>
            <person name="Brodie E.L."/>
            <person name="Williams K.H."/>
            <person name="Hubbard S.S."/>
            <person name="Banfield J.F."/>
        </authorList>
    </citation>
    <scope>NUCLEOTIDE SEQUENCE [LARGE SCALE GENOMIC DNA]</scope>
</reference>
<name>A0A1G1X3V9_9BACT</name>
<dbReference type="Proteomes" id="UP000177528">
    <property type="component" value="Unassembled WGS sequence"/>
</dbReference>
<keyword evidence="1" id="KW-1133">Transmembrane helix</keyword>
<gene>
    <name evidence="2" type="ORF">A3D99_04930</name>
</gene>
<dbReference type="AlphaFoldDB" id="A0A1G1X3V9"/>
<protein>
    <submittedName>
        <fullName evidence="2">Uncharacterized protein</fullName>
    </submittedName>
</protein>
<organism evidence="2 3">
    <name type="scientific">Candidatus Andersenbacteria bacterium RIFCSPHIGHO2_12_FULL_45_11</name>
    <dbReference type="NCBI Taxonomy" id="1797281"/>
    <lineage>
        <taxon>Bacteria</taxon>
        <taxon>Candidatus Anderseniibacteriota</taxon>
    </lineage>
</organism>
<dbReference type="EMBL" id="MHHR01000011">
    <property type="protein sequence ID" value="OGY34654.1"/>
    <property type="molecule type" value="Genomic_DNA"/>
</dbReference>
<keyword evidence="1" id="KW-0472">Membrane</keyword>
<comment type="caution">
    <text evidence="2">The sequence shown here is derived from an EMBL/GenBank/DDBJ whole genome shotgun (WGS) entry which is preliminary data.</text>
</comment>
<keyword evidence="1" id="KW-0812">Transmembrane</keyword>
<sequence length="89" mass="10287">MLSEHEKLEKEIQALKERNFRVEADKAWEVSKVRIASISLITYVIAAAFLYIIGVKGFLLNALVPAVGYYLSTQSLPFVKSWWIQKNWK</sequence>
<feature type="transmembrane region" description="Helical" evidence="1">
    <location>
        <begin position="35"/>
        <end position="53"/>
    </location>
</feature>
<proteinExistence type="predicted"/>
<evidence type="ECO:0000313" key="3">
    <source>
        <dbReference type="Proteomes" id="UP000177528"/>
    </source>
</evidence>